<evidence type="ECO:0000313" key="2">
    <source>
        <dbReference type="Proteomes" id="UP000664859"/>
    </source>
</evidence>
<accession>A0A835Z9C3</accession>
<gene>
    <name evidence="1" type="ORF">JKP88DRAFT_194263</name>
</gene>
<dbReference type="EMBL" id="JAFCMP010000118">
    <property type="protein sequence ID" value="KAG5185869.1"/>
    <property type="molecule type" value="Genomic_DNA"/>
</dbReference>
<dbReference type="AlphaFoldDB" id="A0A835Z9C3"/>
<comment type="caution">
    <text evidence="1">The sequence shown here is derived from an EMBL/GenBank/DDBJ whole genome shotgun (WGS) entry which is preliminary data.</text>
</comment>
<keyword evidence="2" id="KW-1185">Reference proteome</keyword>
<protein>
    <submittedName>
        <fullName evidence="1">Uncharacterized protein</fullName>
    </submittedName>
</protein>
<organism evidence="1 2">
    <name type="scientific">Tribonema minus</name>
    <dbReference type="NCBI Taxonomy" id="303371"/>
    <lineage>
        <taxon>Eukaryota</taxon>
        <taxon>Sar</taxon>
        <taxon>Stramenopiles</taxon>
        <taxon>Ochrophyta</taxon>
        <taxon>PX clade</taxon>
        <taxon>Xanthophyceae</taxon>
        <taxon>Tribonematales</taxon>
        <taxon>Tribonemataceae</taxon>
        <taxon>Tribonema</taxon>
    </lineage>
</organism>
<reference evidence="1" key="1">
    <citation type="submission" date="2021-02" db="EMBL/GenBank/DDBJ databases">
        <title>First Annotated Genome of the Yellow-green Alga Tribonema minus.</title>
        <authorList>
            <person name="Mahan K.M."/>
        </authorList>
    </citation>
    <scope>NUCLEOTIDE SEQUENCE</scope>
    <source>
        <strain evidence="1">UTEX B ZZ1240</strain>
    </source>
</reference>
<dbReference type="Proteomes" id="UP000664859">
    <property type="component" value="Unassembled WGS sequence"/>
</dbReference>
<proteinExistence type="predicted"/>
<name>A0A835Z9C3_9STRA</name>
<sequence>MFRVAARTFARPASQHMSRIAVRALGTPSAPPSKAEVADPEIVVVDEVFDSLEWTLSSPPPIHQFEEPPIIVETAHLLPHDVPLTESDFKH</sequence>
<dbReference type="OrthoDB" id="184190at2759"/>
<evidence type="ECO:0000313" key="1">
    <source>
        <dbReference type="EMBL" id="KAG5185869.1"/>
    </source>
</evidence>